<dbReference type="Proteomes" id="UP001152024">
    <property type="component" value="Unassembled WGS sequence"/>
</dbReference>
<organism evidence="1 2">
    <name type="scientific">Fusarium equiseti</name>
    <name type="common">Fusarium scirpi</name>
    <dbReference type="NCBI Taxonomy" id="61235"/>
    <lineage>
        <taxon>Eukaryota</taxon>
        <taxon>Fungi</taxon>
        <taxon>Dikarya</taxon>
        <taxon>Ascomycota</taxon>
        <taxon>Pezizomycotina</taxon>
        <taxon>Sordariomycetes</taxon>
        <taxon>Hypocreomycetidae</taxon>
        <taxon>Hypocreales</taxon>
        <taxon>Nectriaceae</taxon>
        <taxon>Fusarium</taxon>
        <taxon>Fusarium incarnatum-equiseti species complex</taxon>
    </lineage>
</organism>
<dbReference type="EMBL" id="JAOQBH010000024">
    <property type="protein sequence ID" value="KAJ4117571.1"/>
    <property type="molecule type" value="Genomic_DNA"/>
</dbReference>
<gene>
    <name evidence="1" type="ORF">NW768_010936</name>
</gene>
<reference evidence="1" key="1">
    <citation type="submission" date="2022-09" db="EMBL/GenBank/DDBJ databases">
        <title>Fusarium specimens isolated from Avocado Roots.</title>
        <authorList>
            <person name="Stajich J."/>
            <person name="Roper C."/>
            <person name="Heimlech-Rivalta G."/>
        </authorList>
    </citation>
    <scope>NUCLEOTIDE SEQUENCE</scope>
    <source>
        <strain evidence="1">CF00095</strain>
    </source>
</reference>
<sequence length="206" mass="23597">MQASYLRDVCWIYLSFDFGFAPGFEPCRLRPCTSFKNIGIEFKPDWWDLKNEDWKEGVLMCLSNMVRQTWCKVVDTLWIIDHGLERSREAPTIEEMSAEYDYRVFYASDRKLVEVNDGNARHFTDSNPEALDKEGQPLLNYSVALAWRLVQDGHPVSVLGWDNLEAGTAGARQVLSIIALRTALLEEAAAKEAEEKKKEEKEAEAN</sequence>
<keyword evidence="2" id="KW-1185">Reference proteome</keyword>
<evidence type="ECO:0000313" key="2">
    <source>
        <dbReference type="Proteomes" id="UP001152024"/>
    </source>
</evidence>
<name>A0ABQ8QZ32_FUSEQ</name>
<proteinExistence type="predicted"/>
<comment type="caution">
    <text evidence="1">The sequence shown here is derived from an EMBL/GenBank/DDBJ whole genome shotgun (WGS) entry which is preliminary data.</text>
</comment>
<protein>
    <submittedName>
        <fullName evidence="1">Uncharacterized protein</fullName>
    </submittedName>
</protein>
<evidence type="ECO:0000313" key="1">
    <source>
        <dbReference type="EMBL" id="KAJ4117571.1"/>
    </source>
</evidence>
<accession>A0ABQ8QZ32</accession>